<feature type="transmembrane region" description="Helical" evidence="6">
    <location>
        <begin position="231"/>
        <end position="249"/>
    </location>
</feature>
<proteinExistence type="predicted"/>
<evidence type="ECO:0000256" key="1">
    <source>
        <dbReference type="ARBA" id="ARBA00004651"/>
    </source>
</evidence>
<keyword evidence="9" id="KW-1185">Reference proteome</keyword>
<organism evidence="8 9">
    <name type="scientific">Pseudaquabacterium pictum</name>
    <dbReference type="NCBI Taxonomy" id="2315236"/>
    <lineage>
        <taxon>Bacteria</taxon>
        <taxon>Pseudomonadati</taxon>
        <taxon>Pseudomonadota</taxon>
        <taxon>Betaproteobacteria</taxon>
        <taxon>Burkholderiales</taxon>
        <taxon>Sphaerotilaceae</taxon>
        <taxon>Pseudaquabacterium</taxon>
    </lineage>
</organism>
<dbReference type="InterPro" id="IPR051258">
    <property type="entry name" value="Diverse_Substrate_Transporter"/>
</dbReference>
<evidence type="ECO:0000259" key="7">
    <source>
        <dbReference type="Pfam" id="PF00892"/>
    </source>
</evidence>
<evidence type="ECO:0000256" key="6">
    <source>
        <dbReference type="SAM" id="Phobius"/>
    </source>
</evidence>
<protein>
    <recommendedName>
        <fullName evidence="7">EamA domain-containing protein</fullName>
    </recommendedName>
</protein>
<feature type="transmembrane region" description="Helical" evidence="6">
    <location>
        <begin position="31"/>
        <end position="51"/>
    </location>
</feature>
<evidence type="ECO:0000313" key="9">
    <source>
        <dbReference type="Proteomes" id="UP000301751"/>
    </source>
</evidence>
<dbReference type="OrthoDB" id="8586862at2"/>
<name>A0A480ANN3_9BURK</name>
<feature type="transmembrane region" description="Helical" evidence="6">
    <location>
        <begin position="166"/>
        <end position="186"/>
    </location>
</feature>
<feature type="transmembrane region" description="Helical" evidence="6">
    <location>
        <begin position="7"/>
        <end position="25"/>
    </location>
</feature>
<dbReference type="AlphaFoldDB" id="A0A480ANN3"/>
<dbReference type="GO" id="GO:0005886">
    <property type="term" value="C:plasma membrane"/>
    <property type="evidence" value="ECO:0007669"/>
    <property type="project" value="UniProtKB-SubCell"/>
</dbReference>
<evidence type="ECO:0000256" key="4">
    <source>
        <dbReference type="ARBA" id="ARBA00022989"/>
    </source>
</evidence>
<dbReference type="InterPro" id="IPR000620">
    <property type="entry name" value="EamA_dom"/>
</dbReference>
<comment type="caution">
    <text evidence="8">The sequence shown here is derived from an EMBL/GenBank/DDBJ whole genome shotgun (WGS) entry which is preliminary data.</text>
</comment>
<dbReference type="Proteomes" id="UP000301751">
    <property type="component" value="Unassembled WGS sequence"/>
</dbReference>
<feature type="domain" description="EamA" evidence="7">
    <location>
        <begin position="167"/>
        <end position="303"/>
    </location>
</feature>
<dbReference type="PANTHER" id="PTHR42920:SF5">
    <property type="entry name" value="EAMA DOMAIN-CONTAINING PROTEIN"/>
    <property type="match status" value="1"/>
</dbReference>
<gene>
    <name evidence="8" type="ORF">AQPW35_03560</name>
</gene>
<dbReference type="InterPro" id="IPR037185">
    <property type="entry name" value="EmrE-like"/>
</dbReference>
<feature type="transmembrane region" description="Helical" evidence="6">
    <location>
        <begin position="198"/>
        <end position="219"/>
    </location>
</feature>
<feature type="transmembrane region" description="Helical" evidence="6">
    <location>
        <begin position="72"/>
        <end position="92"/>
    </location>
</feature>
<reference evidence="9" key="1">
    <citation type="submission" date="2019-03" db="EMBL/GenBank/DDBJ databases">
        <title>Aquabacterium pictum sp.nov., the first bacteriochlorophyll a-containing freshwater bacterium in the genus Aquabacterium of the class Betaproteobacteria.</title>
        <authorList>
            <person name="Hirose S."/>
            <person name="Tank M."/>
            <person name="Hara E."/>
            <person name="Tamaki H."/>
            <person name="Takaichi S."/>
            <person name="Haruta S."/>
            <person name="Hanada S."/>
        </authorList>
    </citation>
    <scope>NUCLEOTIDE SEQUENCE [LARGE SCALE GENOMIC DNA]</scope>
    <source>
        <strain evidence="9">W35</strain>
    </source>
</reference>
<keyword evidence="5 6" id="KW-0472">Membrane</keyword>
<dbReference type="RefSeq" id="WP_137731040.1">
    <property type="nucleotide sequence ID" value="NZ_BJCL01000001.1"/>
</dbReference>
<sequence>MTTARPPLLAYACLAASMALVGSYVGASRLLVAVLPVFLLAWLRFGIAAVAMAHWVRRRPGELPLSAQDRRLLFWESFLGNFLFSVCMLYGVLLTSAVSAGVVMAAIPAAVALLSRWWLGERINRRTQLAIACAAVGIAVLALARAPAGSPQAAPSAAPALPGGALLGHALLLAAVFCEASYVVIGKRLTGRVSPRRISALINLWGLALVTPLGLWQALQFDFGSLRADTWVLLVFYALAASMATVWLWMRGLAQVPAPQAGVFTVMLPITAAAVGVVFLGEPFGTGHLVALVMALAGLLLATWPARADQRSTPQEVMRTASTVDKP</sequence>
<dbReference type="SUPFAM" id="SSF103481">
    <property type="entry name" value="Multidrug resistance efflux transporter EmrE"/>
    <property type="match status" value="2"/>
</dbReference>
<keyword evidence="3 6" id="KW-0812">Transmembrane</keyword>
<keyword evidence="4 6" id="KW-1133">Transmembrane helix</keyword>
<keyword evidence="2" id="KW-1003">Cell membrane</keyword>
<evidence type="ECO:0000256" key="3">
    <source>
        <dbReference type="ARBA" id="ARBA00022692"/>
    </source>
</evidence>
<feature type="transmembrane region" description="Helical" evidence="6">
    <location>
        <begin position="98"/>
        <end position="117"/>
    </location>
</feature>
<dbReference type="EMBL" id="BJCL01000001">
    <property type="protein sequence ID" value="GCL61275.1"/>
    <property type="molecule type" value="Genomic_DNA"/>
</dbReference>
<evidence type="ECO:0000256" key="5">
    <source>
        <dbReference type="ARBA" id="ARBA00023136"/>
    </source>
</evidence>
<dbReference type="Pfam" id="PF00892">
    <property type="entry name" value="EamA"/>
    <property type="match status" value="2"/>
</dbReference>
<feature type="domain" description="EamA" evidence="7">
    <location>
        <begin position="11"/>
        <end position="141"/>
    </location>
</feature>
<comment type="subcellular location">
    <subcellularLocation>
        <location evidence="1">Cell membrane</location>
        <topology evidence="1">Multi-pass membrane protein</topology>
    </subcellularLocation>
</comment>
<accession>A0A480ANN3</accession>
<feature type="transmembrane region" description="Helical" evidence="6">
    <location>
        <begin position="261"/>
        <end position="281"/>
    </location>
</feature>
<evidence type="ECO:0000313" key="8">
    <source>
        <dbReference type="EMBL" id="GCL61275.1"/>
    </source>
</evidence>
<evidence type="ECO:0000256" key="2">
    <source>
        <dbReference type="ARBA" id="ARBA00022475"/>
    </source>
</evidence>
<feature type="transmembrane region" description="Helical" evidence="6">
    <location>
        <begin position="287"/>
        <end position="306"/>
    </location>
</feature>
<dbReference type="PANTHER" id="PTHR42920">
    <property type="entry name" value="OS03G0707200 PROTEIN-RELATED"/>
    <property type="match status" value="1"/>
</dbReference>
<feature type="transmembrane region" description="Helical" evidence="6">
    <location>
        <begin position="129"/>
        <end position="146"/>
    </location>
</feature>